<dbReference type="Gene3D" id="3.40.630.30">
    <property type="match status" value="1"/>
</dbReference>
<dbReference type="Pfam" id="PF00583">
    <property type="entry name" value="Acetyltransf_1"/>
    <property type="match status" value="1"/>
</dbReference>
<feature type="domain" description="N-acetyltransferase" evidence="1">
    <location>
        <begin position="34"/>
        <end position="183"/>
    </location>
</feature>
<dbReference type="GO" id="GO:0016747">
    <property type="term" value="F:acyltransferase activity, transferring groups other than amino-acyl groups"/>
    <property type="evidence" value="ECO:0007669"/>
    <property type="project" value="InterPro"/>
</dbReference>
<organism evidence="2 3">
    <name type="scientific">Pseudothauera rhizosphaerae</name>
    <dbReference type="NCBI Taxonomy" id="2565932"/>
    <lineage>
        <taxon>Bacteria</taxon>
        <taxon>Pseudomonadati</taxon>
        <taxon>Pseudomonadota</taxon>
        <taxon>Betaproteobacteria</taxon>
        <taxon>Rhodocyclales</taxon>
        <taxon>Zoogloeaceae</taxon>
        <taxon>Pseudothauera</taxon>
    </lineage>
</organism>
<dbReference type="AlphaFoldDB" id="A0A4S4B0D9"/>
<dbReference type="OrthoDB" id="7028208at2"/>
<keyword evidence="3" id="KW-1185">Reference proteome</keyword>
<evidence type="ECO:0000313" key="2">
    <source>
        <dbReference type="EMBL" id="THF64325.1"/>
    </source>
</evidence>
<gene>
    <name evidence="2" type="ORF">E6O51_03170</name>
</gene>
<reference evidence="2 3" key="1">
    <citation type="submission" date="2019-04" db="EMBL/GenBank/DDBJ databases">
        <title>Azoarcus rhizosphaerae sp. nov. isolated from rhizosphere of Ficus religiosa.</title>
        <authorList>
            <person name="Lin S.-Y."/>
            <person name="Hameed A."/>
            <person name="Hsu Y.-H."/>
            <person name="Young C.-C."/>
        </authorList>
    </citation>
    <scope>NUCLEOTIDE SEQUENCE [LARGE SCALE GENOMIC DNA]</scope>
    <source>
        <strain evidence="2 3">CC-YHH848</strain>
    </source>
</reference>
<dbReference type="InterPro" id="IPR016181">
    <property type="entry name" value="Acyl_CoA_acyltransferase"/>
</dbReference>
<proteinExistence type="predicted"/>
<dbReference type="EMBL" id="SSOD01000002">
    <property type="protein sequence ID" value="THF64325.1"/>
    <property type="molecule type" value="Genomic_DNA"/>
</dbReference>
<dbReference type="Proteomes" id="UP000307956">
    <property type="component" value="Unassembled WGS sequence"/>
</dbReference>
<evidence type="ECO:0000259" key="1">
    <source>
        <dbReference type="PROSITE" id="PS51186"/>
    </source>
</evidence>
<keyword evidence="2" id="KW-0808">Transferase</keyword>
<protein>
    <submittedName>
        <fullName evidence="2">GNAT family N-acetyltransferase</fullName>
    </submittedName>
</protein>
<sequence>MINSPAVAVPALSRATAVRVVCAGRATVRGMEHTDIRPLTVAEFEQQPNLGELFAQYAEESAIPELGEHIVQFDTYRAMEAAGALIVRGAFRGGEMVGFIVLIVSVLPHFGVRTATTESFFVVPAERRGALGARLLYAAEAAAREASAVGLFVCAPAGGRLERVMAARSDYRQTNAVFFRGLE</sequence>
<dbReference type="SUPFAM" id="SSF55729">
    <property type="entry name" value="Acyl-CoA N-acyltransferases (Nat)"/>
    <property type="match status" value="1"/>
</dbReference>
<name>A0A4S4B0D9_9RHOO</name>
<dbReference type="InterPro" id="IPR000182">
    <property type="entry name" value="GNAT_dom"/>
</dbReference>
<evidence type="ECO:0000313" key="3">
    <source>
        <dbReference type="Proteomes" id="UP000307956"/>
    </source>
</evidence>
<accession>A0A4S4B0D9</accession>
<dbReference type="PROSITE" id="PS51186">
    <property type="entry name" value="GNAT"/>
    <property type="match status" value="1"/>
</dbReference>
<comment type="caution">
    <text evidence="2">The sequence shown here is derived from an EMBL/GenBank/DDBJ whole genome shotgun (WGS) entry which is preliminary data.</text>
</comment>